<dbReference type="Proteomes" id="UP000672657">
    <property type="component" value="Unassembled WGS sequence"/>
</dbReference>
<organism evidence="1 2">
    <name type="scientific">Cupriavidus numazuensis</name>
    <dbReference type="NCBI Taxonomy" id="221992"/>
    <lineage>
        <taxon>Bacteria</taxon>
        <taxon>Pseudomonadati</taxon>
        <taxon>Pseudomonadota</taxon>
        <taxon>Betaproteobacteria</taxon>
        <taxon>Burkholderiales</taxon>
        <taxon>Burkholderiaceae</taxon>
        <taxon>Cupriavidus</taxon>
    </lineage>
</organism>
<accession>A0ABM8TCG4</accession>
<evidence type="ECO:0000313" key="1">
    <source>
        <dbReference type="EMBL" id="CAG2136073.1"/>
    </source>
</evidence>
<sequence length="137" mass="15115">MRNVSTALVQRKSVAPVVALRPASRHKTSTIILEPEIRRPGEAAIRQLIASEAKSEFPNMDAIRRAKDLLADLELLPPTAEVPRDQFVIFANGIAAVSRLIALRLADRRPDVDAIARASWFIADLADLVEEELDRGV</sequence>
<dbReference type="RefSeq" id="WP_211952383.1">
    <property type="nucleotide sequence ID" value="NZ_CAJPVI010000005.1"/>
</dbReference>
<gene>
    <name evidence="1" type="ORF">LMG26411_01191</name>
</gene>
<reference evidence="1 2" key="1">
    <citation type="submission" date="2021-03" db="EMBL/GenBank/DDBJ databases">
        <authorList>
            <person name="Peeters C."/>
        </authorList>
    </citation>
    <scope>NUCLEOTIDE SEQUENCE [LARGE SCALE GENOMIC DNA]</scope>
    <source>
        <strain evidence="1 2">LMG 26411</strain>
    </source>
</reference>
<comment type="caution">
    <text evidence="1">The sequence shown here is derived from an EMBL/GenBank/DDBJ whole genome shotgun (WGS) entry which is preliminary data.</text>
</comment>
<proteinExistence type="predicted"/>
<dbReference type="EMBL" id="CAJPVI010000005">
    <property type="protein sequence ID" value="CAG2136073.1"/>
    <property type="molecule type" value="Genomic_DNA"/>
</dbReference>
<evidence type="ECO:0000313" key="2">
    <source>
        <dbReference type="Proteomes" id="UP000672657"/>
    </source>
</evidence>
<keyword evidence="2" id="KW-1185">Reference proteome</keyword>
<name>A0ABM8TCG4_9BURK</name>
<protein>
    <submittedName>
        <fullName evidence="1">Uncharacterized protein</fullName>
    </submittedName>
</protein>